<protein>
    <recommendedName>
        <fullName evidence="1">Lipoyl-binding domain-containing protein</fullName>
    </recommendedName>
</protein>
<dbReference type="EMBL" id="OX451738">
    <property type="protein sequence ID" value="CAI8606388.1"/>
    <property type="molecule type" value="Genomic_DNA"/>
</dbReference>
<evidence type="ECO:0000259" key="1">
    <source>
        <dbReference type="Pfam" id="PF00364"/>
    </source>
</evidence>
<dbReference type="Gene3D" id="2.40.50.100">
    <property type="match status" value="1"/>
</dbReference>
<organism evidence="2 3">
    <name type="scientific">Vicia faba</name>
    <name type="common">Broad bean</name>
    <name type="synonym">Faba vulgaris</name>
    <dbReference type="NCBI Taxonomy" id="3906"/>
    <lineage>
        <taxon>Eukaryota</taxon>
        <taxon>Viridiplantae</taxon>
        <taxon>Streptophyta</taxon>
        <taxon>Embryophyta</taxon>
        <taxon>Tracheophyta</taxon>
        <taxon>Spermatophyta</taxon>
        <taxon>Magnoliopsida</taxon>
        <taxon>eudicotyledons</taxon>
        <taxon>Gunneridae</taxon>
        <taxon>Pentapetalae</taxon>
        <taxon>rosids</taxon>
        <taxon>fabids</taxon>
        <taxon>Fabales</taxon>
        <taxon>Fabaceae</taxon>
        <taxon>Papilionoideae</taxon>
        <taxon>50 kb inversion clade</taxon>
        <taxon>NPAAA clade</taxon>
        <taxon>Hologalegina</taxon>
        <taxon>IRL clade</taxon>
        <taxon>Fabeae</taxon>
        <taxon>Vicia</taxon>
    </lineage>
</organism>
<sequence>MSPFYKGSLGTQNVKVLNLHFGQKNSWAFTTFWSEEGSEEIKPSGLTSEQILNFNEVEFLLTNVCDTTSIAELELKVMRGLTENTKTLPPPIPALESINYVVEAPVSTSSSLAIFNPAPSSLSIQGFLDKAADEGLVIIQSPAVGFFRRSRTIKGKRTPPRCEEMQMIEEGQVICYLEQLGGDLPIESDVSGEVIKILRKDGDHVGYADALIAVLSSFPGIKTLQ</sequence>
<dbReference type="InterPro" id="IPR053217">
    <property type="entry name" value="ACC_Biotin_Carrier"/>
</dbReference>
<dbReference type="CDD" id="cd06850">
    <property type="entry name" value="biotinyl_domain"/>
    <property type="match status" value="1"/>
</dbReference>
<gene>
    <name evidence="2" type="ORF">VFH_III228080</name>
</gene>
<dbReference type="Pfam" id="PF00364">
    <property type="entry name" value="Biotin_lipoyl"/>
    <property type="match status" value="1"/>
</dbReference>
<accession>A0AAV1ABD3</accession>
<proteinExistence type="predicted"/>
<dbReference type="Proteomes" id="UP001157006">
    <property type="component" value="Chromosome 3"/>
</dbReference>
<dbReference type="PANTHER" id="PTHR47597">
    <property type="entry name" value="IS A MEMBER OF THE PF|00364 BIOTIN-REQUIRING ENZYMES FAMILY-RELATED"/>
    <property type="match status" value="1"/>
</dbReference>
<feature type="domain" description="Lipoyl-binding" evidence="1">
    <location>
        <begin position="163"/>
        <end position="212"/>
    </location>
</feature>
<dbReference type="InterPro" id="IPR011053">
    <property type="entry name" value="Single_hybrid_motif"/>
</dbReference>
<evidence type="ECO:0000313" key="3">
    <source>
        <dbReference type="Proteomes" id="UP001157006"/>
    </source>
</evidence>
<dbReference type="InterPro" id="IPR000089">
    <property type="entry name" value="Biotin_lipoyl"/>
</dbReference>
<name>A0AAV1ABD3_VICFA</name>
<keyword evidence="3" id="KW-1185">Reference proteome</keyword>
<dbReference type="PANTHER" id="PTHR47597:SF1">
    <property type="entry name" value="IS A MEMBER OF THE PF|00364 BIOTIN-REQUIRING ENZYMES FAMILY-RELATED"/>
    <property type="match status" value="1"/>
</dbReference>
<reference evidence="2 3" key="1">
    <citation type="submission" date="2023-01" db="EMBL/GenBank/DDBJ databases">
        <authorList>
            <person name="Kreplak J."/>
        </authorList>
    </citation>
    <scope>NUCLEOTIDE SEQUENCE [LARGE SCALE GENOMIC DNA]</scope>
</reference>
<dbReference type="AlphaFoldDB" id="A0AAV1ABD3"/>
<evidence type="ECO:0000313" key="2">
    <source>
        <dbReference type="EMBL" id="CAI8606388.1"/>
    </source>
</evidence>
<dbReference type="SUPFAM" id="SSF51230">
    <property type="entry name" value="Single hybrid motif"/>
    <property type="match status" value="1"/>
</dbReference>